<dbReference type="KEGG" id="cma:Cmaq_1373"/>
<dbReference type="Proteomes" id="UP000001137">
    <property type="component" value="Chromosome"/>
</dbReference>
<proteinExistence type="predicted"/>
<gene>
    <name evidence="1" type="ordered locus">Cmaq_1373</name>
</gene>
<dbReference type="InterPro" id="IPR017853">
    <property type="entry name" value="GH"/>
</dbReference>
<dbReference type="STRING" id="397948.Cmaq_1373"/>
<name>A8M8Y0_CALMQ</name>
<dbReference type="AlphaFoldDB" id="A8M8Y0"/>
<dbReference type="OrthoDB" id="26595at2157"/>
<dbReference type="HOGENOM" id="CLU_048987_0_0_2"/>
<dbReference type="GeneID" id="5709868"/>
<sequence>MSKLTVLAVALAVILITVTLTILLMHHSVSSIGEAKLILWIVPWGAGNYTVPPWAVPGVVLAYQCNDPQALMPWINWALYTIQQYVNEDRPVFINIFCEIYQPSYKWRGTLDYINVPQFILQDLKKINPSGKGFYIGFSEEAACVANATCRGSMIKIYNELRVEFPEAGLFYYASGGENANDVLALAKGANLTLVGYDIWDYRYVNGVVTVPEYLISNLKTLKSSGFNVMVGEVGFRYCDEKAYVDPANWNVKFTWNCTAPAVYMSQVLGELTSSINPVFIGIWAWNDNTFGVVLNPNLISALENYTKG</sequence>
<dbReference type="eggNOG" id="arCOG07455">
    <property type="taxonomic scope" value="Archaea"/>
</dbReference>
<keyword evidence="2" id="KW-1185">Reference proteome</keyword>
<organism evidence="1 2">
    <name type="scientific">Caldivirga maquilingensis (strain ATCC 700844 / DSM 13496 / JCM 10307 / IC-167)</name>
    <dbReference type="NCBI Taxonomy" id="397948"/>
    <lineage>
        <taxon>Archaea</taxon>
        <taxon>Thermoproteota</taxon>
        <taxon>Thermoprotei</taxon>
        <taxon>Thermoproteales</taxon>
        <taxon>Thermoproteaceae</taxon>
        <taxon>Caldivirga</taxon>
    </lineage>
</organism>
<evidence type="ECO:0000313" key="1">
    <source>
        <dbReference type="EMBL" id="ABW02199.1"/>
    </source>
</evidence>
<protein>
    <submittedName>
        <fullName evidence="1">Uncharacterized protein</fullName>
    </submittedName>
</protein>
<evidence type="ECO:0000313" key="2">
    <source>
        <dbReference type="Proteomes" id="UP000001137"/>
    </source>
</evidence>
<dbReference type="EMBL" id="CP000852">
    <property type="protein sequence ID" value="ABW02199.1"/>
    <property type="molecule type" value="Genomic_DNA"/>
</dbReference>
<dbReference type="RefSeq" id="WP_012186418.1">
    <property type="nucleotide sequence ID" value="NC_009954.1"/>
</dbReference>
<dbReference type="SUPFAM" id="SSF51445">
    <property type="entry name" value="(Trans)glycosidases"/>
    <property type="match status" value="1"/>
</dbReference>
<reference evidence="1 2" key="1">
    <citation type="submission" date="2007-10" db="EMBL/GenBank/DDBJ databases">
        <title>Complete sequence of Caldivirga maquilingensis IC-167.</title>
        <authorList>
            <consortium name="US DOE Joint Genome Institute"/>
            <person name="Copeland A."/>
            <person name="Lucas S."/>
            <person name="Lapidus A."/>
            <person name="Barry K."/>
            <person name="Glavina del Rio T."/>
            <person name="Dalin E."/>
            <person name="Tice H."/>
            <person name="Pitluck S."/>
            <person name="Saunders E."/>
            <person name="Brettin T."/>
            <person name="Bruce D."/>
            <person name="Detter J.C."/>
            <person name="Han C."/>
            <person name="Schmutz J."/>
            <person name="Larimer F."/>
            <person name="Land M."/>
            <person name="Hauser L."/>
            <person name="Kyrpides N."/>
            <person name="Ivanova N."/>
            <person name="Biddle J.F."/>
            <person name="Zhang Z."/>
            <person name="Fitz-Gibbon S.T."/>
            <person name="Lowe T.M."/>
            <person name="Saltikov C."/>
            <person name="House C.H."/>
            <person name="Richardson P."/>
        </authorList>
    </citation>
    <scope>NUCLEOTIDE SEQUENCE [LARGE SCALE GENOMIC DNA]</scope>
    <source>
        <strain evidence="2">ATCC 700844 / DSM 13496 / JCM 10307 / IC-167</strain>
    </source>
</reference>
<accession>A8M8Y0</accession>